<dbReference type="PANTHER" id="PTHR30483">
    <property type="entry name" value="LEUCINE-SPECIFIC-BINDING PROTEIN"/>
    <property type="match status" value="1"/>
</dbReference>
<keyword evidence="4" id="KW-0029">Amino-acid transport</keyword>
<keyword evidence="3 6" id="KW-0732">Signal</keyword>
<accession>A0ABP5Z9C5</accession>
<evidence type="ECO:0000256" key="2">
    <source>
        <dbReference type="ARBA" id="ARBA00022448"/>
    </source>
</evidence>
<evidence type="ECO:0000256" key="3">
    <source>
        <dbReference type="ARBA" id="ARBA00022729"/>
    </source>
</evidence>
<dbReference type="RefSeq" id="WP_344256067.1">
    <property type="nucleotide sequence ID" value="NZ_BAAARE010000014.1"/>
</dbReference>
<evidence type="ECO:0000313" key="8">
    <source>
        <dbReference type="EMBL" id="GAA2492060.1"/>
    </source>
</evidence>
<proteinExistence type="inferred from homology"/>
<sequence length="409" mass="41348">MSKRWSLALASVMITLSVAACGSPGQPGAPAGDNGARSTGGASGGSGAPYKVGLVYSKSGPLASYGAQYRQGLTAGIDYATKGTGAVAGHPIQITEQDDAGDPAKAVASATDLIGQGNKIIAGSTSSGVALQVAPLAKDNKILFISGPAAADAVTGANRYTFRSGRQTYQDVATAGSILGDVKGKKVTVLAQDSAFGKANVAAVTAILGTKGATVTAVEVPAAATDLTPFATKVKDGSPDLLFVAWAGANATSMWTTLGQQGVFDSTKVVTGLDIKATHALFGEAATKINFLSHFFEGAADNAAYRALDAGLKKQGATVDLFTNDGFVAGQMIVHALEAGGGDVDKMVTSLEGWKFDGPKGGLEIRAEDHALLQPMFTATLKKEGSNVVPQLVDTLGADAVAPPVTPFK</sequence>
<dbReference type="Pfam" id="PF13458">
    <property type="entry name" value="Peripla_BP_6"/>
    <property type="match status" value="1"/>
</dbReference>
<comment type="caution">
    <text evidence="8">The sequence shown here is derived from an EMBL/GenBank/DDBJ whole genome shotgun (WGS) entry which is preliminary data.</text>
</comment>
<feature type="chain" id="PRO_5045040858" evidence="6">
    <location>
        <begin position="21"/>
        <end position="409"/>
    </location>
</feature>
<keyword evidence="2" id="KW-0813">Transport</keyword>
<evidence type="ECO:0000256" key="4">
    <source>
        <dbReference type="ARBA" id="ARBA00022970"/>
    </source>
</evidence>
<dbReference type="PROSITE" id="PS51257">
    <property type="entry name" value="PROKAR_LIPOPROTEIN"/>
    <property type="match status" value="1"/>
</dbReference>
<dbReference type="InterPro" id="IPR028081">
    <property type="entry name" value="Leu-bd"/>
</dbReference>
<dbReference type="InterPro" id="IPR051010">
    <property type="entry name" value="BCAA_transport"/>
</dbReference>
<evidence type="ECO:0000256" key="1">
    <source>
        <dbReference type="ARBA" id="ARBA00010062"/>
    </source>
</evidence>
<dbReference type="PRINTS" id="PR00337">
    <property type="entry name" value="LEUILEVALBP"/>
</dbReference>
<dbReference type="SUPFAM" id="SSF53822">
    <property type="entry name" value="Periplasmic binding protein-like I"/>
    <property type="match status" value="1"/>
</dbReference>
<evidence type="ECO:0000256" key="6">
    <source>
        <dbReference type="SAM" id="SignalP"/>
    </source>
</evidence>
<evidence type="ECO:0000313" key="9">
    <source>
        <dbReference type="Proteomes" id="UP001500730"/>
    </source>
</evidence>
<organism evidence="8 9">
    <name type="scientific">Terrabacter carboxydivorans</name>
    <dbReference type="NCBI Taxonomy" id="619730"/>
    <lineage>
        <taxon>Bacteria</taxon>
        <taxon>Bacillati</taxon>
        <taxon>Actinomycetota</taxon>
        <taxon>Actinomycetes</taxon>
        <taxon>Micrococcales</taxon>
        <taxon>Intrasporangiaceae</taxon>
        <taxon>Terrabacter</taxon>
    </lineage>
</organism>
<name>A0ABP5Z9C5_9MICO</name>
<protein>
    <submittedName>
        <fullName evidence="8">Substrate-binding domain-containing protein</fullName>
    </submittedName>
</protein>
<evidence type="ECO:0000256" key="5">
    <source>
        <dbReference type="SAM" id="MobiDB-lite"/>
    </source>
</evidence>
<dbReference type="CDD" id="cd06328">
    <property type="entry name" value="PBP1_SBP-like"/>
    <property type="match status" value="1"/>
</dbReference>
<keyword evidence="9" id="KW-1185">Reference proteome</keyword>
<dbReference type="EMBL" id="BAAARE010000014">
    <property type="protein sequence ID" value="GAA2492060.1"/>
    <property type="molecule type" value="Genomic_DNA"/>
</dbReference>
<comment type="similarity">
    <text evidence="1">Belongs to the leucine-binding protein family.</text>
</comment>
<dbReference type="Proteomes" id="UP001500730">
    <property type="component" value="Unassembled WGS sequence"/>
</dbReference>
<dbReference type="Gene3D" id="3.40.50.2300">
    <property type="match status" value="2"/>
</dbReference>
<feature type="signal peptide" evidence="6">
    <location>
        <begin position="1"/>
        <end position="20"/>
    </location>
</feature>
<feature type="region of interest" description="Disordered" evidence="5">
    <location>
        <begin position="24"/>
        <end position="43"/>
    </location>
</feature>
<dbReference type="InterPro" id="IPR028082">
    <property type="entry name" value="Peripla_BP_I"/>
</dbReference>
<dbReference type="InterPro" id="IPR000709">
    <property type="entry name" value="Leu_Ile_Val-bd"/>
</dbReference>
<gene>
    <name evidence="8" type="ORF">GCM10009858_32620</name>
</gene>
<dbReference type="PANTHER" id="PTHR30483:SF6">
    <property type="entry name" value="PERIPLASMIC BINDING PROTEIN OF ABC TRANSPORTER FOR NATURAL AMINO ACIDS"/>
    <property type="match status" value="1"/>
</dbReference>
<reference evidence="9" key="1">
    <citation type="journal article" date="2019" name="Int. J. Syst. Evol. Microbiol.">
        <title>The Global Catalogue of Microorganisms (GCM) 10K type strain sequencing project: providing services to taxonomists for standard genome sequencing and annotation.</title>
        <authorList>
            <consortium name="The Broad Institute Genomics Platform"/>
            <consortium name="The Broad Institute Genome Sequencing Center for Infectious Disease"/>
            <person name="Wu L."/>
            <person name="Ma J."/>
        </authorList>
    </citation>
    <scope>NUCLEOTIDE SEQUENCE [LARGE SCALE GENOMIC DNA]</scope>
    <source>
        <strain evidence="9">JCM 16259</strain>
    </source>
</reference>
<evidence type="ECO:0000259" key="7">
    <source>
        <dbReference type="Pfam" id="PF13458"/>
    </source>
</evidence>
<feature type="domain" description="Leucine-binding protein" evidence="7">
    <location>
        <begin position="49"/>
        <end position="385"/>
    </location>
</feature>